<dbReference type="WBParaSite" id="ES5_v2.g8943.t1">
    <property type="protein sequence ID" value="ES5_v2.g8943.t1"/>
    <property type="gene ID" value="ES5_v2.g8943"/>
</dbReference>
<sequence length="163" mass="17384">MVAHFYLALHFKLRASDPCSNIFTTIGENITPFIRFVVGEESESFAGLFNRCGVAFPLEIFASVARASVAIFEFEKSFIKLVLLILELQGVADNDGGFVIVDDELVVIIEDGSGPVVTDAATDDADATIADDKVSIVADAAATVVATTGVPFVDFRLSLNDCS</sequence>
<evidence type="ECO:0000313" key="1">
    <source>
        <dbReference type="Proteomes" id="UP000887579"/>
    </source>
</evidence>
<name>A0AC34GWI5_9BILA</name>
<accession>A0AC34GWI5</accession>
<evidence type="ECO:0000313" key="2">
    <source>
        <dbReference type="WBParaSite" id="ES5_v2.g8943.t1"/>
    </source>
</evidence>
<proteinExistence type="predicted"/>
<organism evidence="1 2">
    <name type="scientific">Panagrolaimus sp. ES5</name>
    <dbReference type="NCBI Taxonomy" id="591445"/>
    <lineage>
        <taxon>Eukaryota</taxon>
        <taxon>Metazoa</taxon>
        <taxon>Ecdysozoa</taxon>
        <taxon>Nematoda</taxon>
        <taxon>Chromadorea</taxon>
        <taxon>Rhabditida</taxon>
        <taxon>Tylenchina</taxon>
        <taxon>Panagrolaimomorpha</taxon>
        <taxon>Panagrolaimoidea</taxon>
        <taxon>Panagrolaimidae</taxon>
        <taxon>Panagrolaimus</taxon>
    </lineage>
</organism>
<reference evidence="2" key="1">
    <citation type="submission" date="2022-11" db="UniProtKB">
        <authorList>
            <consortium name="WormBaseParasite"/>
        </authorList>
    </citation>
    <scope>IDENTIFICATION</scope>
</reference>
<protein>
    <submittedName>
        <fullName evidence="2">Uncharacterized protein</fullName>
    </submittedName>
</protein>
<dbReference type="Proteomes" id="UP000887579">
    <property type="component" value="Unplaced"/>
</dbReference>